<evidence type="ECO:0000256" key="1">
    <source>
        <dbReference type="SAM" id="SignalP"/>
    </source>
</evidence>
<sequence length="147" mass="16484">MRLLLTPILYLGLLCPASVFVTPIRATPIPTVDSTGDVTRALHARDAKAVTLEYTVELRLWQFYVTEPHIITEQIADNLHNGAEILLPWILPVLDASGETEYELDPETVPDKHSSFRVTKLTYLGSLTHNQEIISLEPRARKAIVLD</sequence>
<protein>
    <submittedName>
        <fullName evidence="2">Uncharacterized protein</fullName>
    </submittedName>
</protein>
<feature type="signal peptide" evidence="1">
    <location>
        <begin position="1"/>
        <end position="26"/>
    </location>
</feature>
<reference evidence="2" key="1">
    <citation type="submission" date="2022-08" db="EMBL/GenBank/DDBJ databases">
        <authorList>
            <consortium name="DOE Joint Genome Institute"/>
            <person name="Min B."/>
            <person name="Riley R."/>
            <person name="Sierra-Patev S."/>
            <person name="Naranjo-Ortiz M."/>
            <person name="Looney B."/>
            <person name="Konkel Z."/>
            <person name="Slot J.C."/>
            <person name="Sakamoto Y."/>
            <person name="Steenwyk J.L."/>
            <person name="Rokas A."/>
            <person name="Carro J."/>
            <person name="Camarero S."/>
            <person name="Ferreira P."/>
            <person name="Molpeceres G."/>
            <person name="Ruiz-Duenas F.J."/>
            <person name="Serrano A."/>
            <person name="Henrissat B."/>
            <person name="Drula E."/>
            <person name="Hughes K.W."/>
            <person name="Mata J.L."/>
            <person name="Ishikawa N.K."/>
            <person name="Vargas-Isla R."/>
            <person name="Ushijima S."/>
            <person name="Smith C.A."/>
            <person name="Ahrendt S."/>
            <person name="Andreopoulos W."/>
            <person name="He G."/>
            <person name="Labutti K."/>
            <person name="Lipzen A."/>
            <person name="Ng V."/>
            <person name="Sandor L."/>
            <person name="Barry K."/>
            <person name="Martinez A.T."/>
            <person name="Xiao Y."/>
            <person name="Gibbons J.G."/>
            <person name="Terashima K."/>
            <person name="Hibbett D.S."/>
            <person name="Grigoriev I.V."/>
        </authorList>
    </citation>
    <scope>NUCLEOTIDE SEQUENCE</scope>
    <source>
        <strain evidence="2">TFB9207</strain>
    </source>
</reference>
<dbReference type="AlphaFoldDB" id="A0AA38NV40"/>
<evidence type="ECO:0000313" key="2">
    <source>
        <dbReference type="EMBL" id="KAJ3831185.1"/>
    </source>
</evidence>
<dbReference type="Proteomes" id="UP001163846">
    <property type="component" value="Unassembled WGS sequence"/>
</dbReference>
<organism evidence="2 3">
    <name type="scientific">Lentinula raphanica</name>
    <dbReference type="NCBI Taxonomy" id="153919"/>
    <lineage>
        <taxon>Eukaryota</taxon>
        <taxon>Fungi</taxon>
        <taxon>Dikarya</taxon>
        <taxon>Basidiomycota</taxon>
        <taxon>Agaricomycotina</taxon>
        <taxon>Agaricomycetes</taxon>
        <taxon>Agaricomycetidae</taxon>
        <taxon>Agaricales</taxon>
        <taxon>Marasmiineae</taxon>
        <taxon>Omphalotaceae</taxon>
        <taxon>Lentinula</taxon>
    </lineage>
</organism>
<evidence type="ECO:0000313" key="3">
    <source>
        <dbReference type="Proteomes" id="UP001163846"/>
    </source>
</evidence>
<gene>
    <name evidence="2" type="ORF">F5878DRAFT_677180</name>
</gene>
<proteinExistence type="predicted"/>
<name>A0AA38NV40_9AGAR</name>
<dbReference type="EMBL" id="MU807706">
    <property type="protein sequence ID" value="KAJ3831185.1"/>
    <property type="molecule type" value="Genomic_DNA"/>
</dbReference>
<comment type="caution">
    <text evidence="2">The sequence shown here is derived from an EMBL/GenBank/DDBJ whole genome shotgun (WGS) entry which is preliminary data.</text>
</comment>
<keyword evidence="1" id="KW-0732">Signal</keyword>
<feature type="chain" id="PRO_5041280851" evidence="1">
    <location>
        <begin position="27"/>
        <end position="147"/>
    </location>
</feature>
<keyword evidence="3" id="KW-1185">Reference proteome</keyword>
<feature type="non-terminal residue" evidence="2">
    <location>
        <position position="1"/>
    </location>
</feature>
<accession>A0AA38NV40</accession>